<evidence type="ECO:0000256" key="1">
    <source>
        <dbReference type="ARBA" id="ARBA00004141"/>
    </source>
</evidence>
<dbReference type="EMBL" id="AKGD01000001">
    <property type="protein sequence ID" value="EIT70654.1"/>
    <property type="molecule type" value="Genomic_DNA"/>
</dbReference>
<proteinExistence type="inferred from homology"/>
<dbReference type="CDD" id="cd11474">
    <property type="entry name" value="SLC5sbd_CHT"/>
    <property type="match status" value="1"/>
</dbReference>
<dbReference type="PROSITE" id="PS50283">
    <property type="entry name" value="NA_SOLUT_SYMP_3"/>
    <property type="match status" value="1"/>
</dbReference>
<feature type="transmembrane region" description="Helical" evidence="9">
    <location>
        <begin position="259"/>
        <end position="279"/>
    </location>
</feature>
<keyword evidence="5" id="KW-0769">Symport</keyword>
<keyword evidence="4 9" id="KW-0812">Transmembrane</keyword>
<protein>
    <recommendedName>
        <fullName evidence="12">Na+/solute symporter</fullName>
    </recommendedName>
</protein>
<evidence type="ECO:0000256" key="8">
    <source>
        <dbReference type="RuleBase" id="RU362091"/>
    </source>
</evidence>
<feature type="transmembrane region" description="Helical" evidence="9">
    <location>
        <begin position="428"/>
        <end position="446"/>
    </location>
</feature>
<evidence type="ECO:0000256" key="3">
    <source>
        <dbReference type="ARBA" id="ARBA00022448"/>
    </source>
</evidence>
<feature type="transmembrane region" description="Helical" evidence="9">
    <location>
        <begin position="348"/>
        <end position="364"/>
    </location>
</feature>
<feature type="transmembrane region" description="Helical" evidence="9">
    <location>
        <begin position="115"/>
        <end position="133"/>
    </location>
</feature>
<keyword evidence="3" id="KW-0813">Transport</keyword>
<dbReference type="RefSeq" id="WP_007183747.1">
    <property type="nucleotide sequence ID" value="NZ_AKGD01000001.1"/>
</dbReference>
<evidence type="ECO:0000256" key="7">
    <source>
        <dbReference type="ARBA" id="ARBA00023136"/>
    </source>
</evidence>
<evidence type="ECO:0000256" key="5">
    <source>
        <dbReference type="ARBA" id="ARBA00022847"/>
    </source>
</evidence>
<name>I7ZFH2_9GAMM</name>
<evidence type="ECO:0000256" key="6">
    <source>
        <dbReference type="ARBA" id="ARBA00022989"/>
    </source>
</evidence>
<feature type="transmembrane region" description="Helical" evidence="9">
    <location>
        <begin position="145"/>
        <end position="164"/>
    </location>
</feature>
<dbReference type="PANTHER" id="PTHR48086">
    <property type="entry name" value="SODIUM/PROLINE SYMPORTER-RELATED"/>
    <property type="match status" value="1"/>
</dbReference>
<feature type="transmembrane region" description="Helical" evidence="9">
    <location>
        <begin position="176"/>
        <end position="198"/>
    </location>
</feature>
<comment type="similarity">
    <text evidence="2 8">Belongs to the sodium:solute symporter (SSF) (TC 2.A.21) family.</text>
</comment>
<dbReference type="OrthoDB" id="9789704at2"/>
<evidence type="ECO:0000256" key="4">
    <source>
        <dbReference type="ARBA" id="ARBA00022692"/>
    </source>
</evidence>
<dbReference type="PANTHER" id="PTHR48086:SF7">
    <property type="entry name" value="SODIUM-SOLUTE SYMPORTER-RELATED"/>
    <property type="match status" value="1"/>
</dbReference>
<evidence type="ECO:0000256" key="9">
    <source>
        <dbReference type="SAM" id="Phobius"/>
    </source>
</evidence>
<gene>
    <name evidence="10" type="ORF">WQQ_07910</name>
</gene>
<organism evidence="10 11">
    <name type="scientific">Hydrocarboniphaga effusa AP103</name>
    <dbReference type="NCBI Taxonomy" id="1172194"/>
    <lineage>
        <taxon>Bacteria</taxon>
        <taxon>Pseudomonadati</taxon>
        <taxon>Pseudomonadota</taxon>
        <taxon>Gammaproteobacteria</taxon>
        <taxon>Nevskiales</taxon>
        <taxon>Nevskiaceae</taxon>
        <taxon>Hydrocarboniphaga</taxon>
    </lineage>
</organism>
<dbReference type="AlphaFoldDB" id="I7ZFH2"/>
<dbReference type="GO" id="GO:0005886">
    <property type="term" value="C:plasma membrane"/>
    <property type="evidence" value="ECO:0007669"/>
    <property type="project" value="TreeGrafter"/>
</dbReference>
<dbReference type="InterPro" id="IPR050277">
    <property type="entry name" value="Sodium:Solute_Symporter"/>
</dbReference>
<feature type="transmembrane region" description="Helical" evidence="9">
    <location>
        <begin position="75"/>
        <end position="94"/>
    </location>
</feature>
<sequence length="459" mass="48488">MLGCLLVYIASQLLFAFWFSRRISTESDYLLAGRSLGPWLGTFSVFATWYGAETCIGAAGEAYSHGISGVLADPFGYAIGIIVFGLFFAASLWRRGLVTMADLFRRRYGIGVERLAALVMIPSSVMWAAAQVRALGQVLASTSDIGLLAAITMAAAVVVVYTAVGGMWADAVTDLVQGLVLIAGIVALFAVFVAVGGFDGLATQPIERFDPLHDRSPLDALETLAIPIFSTIAAQELLSRVLSVRNDQLSARVTVGAGFLYLLLGALPMVIGLGAAAFIGEDRDPEQTLSLFAQQQLPLPLYVLFLGALVSAILSTLSGALLVAGSLFAHNVISPLFPQWSERNRLRYDRAAVVLFGIVAYAIALGSDSIYGLVQESAATGTAGILVLLLFAMWSSRFGVAASAYAALIVGTGMYQIGSRMADMESPYLLSLASALVAYVIAALIWKPRGEATAETSAA</sequence>
<reference evidence="10 11" key="1">
    <citation type="journal article" date="2012" name="J. Bacteriol.">
        <title>Genome Sequence of n-Alkane-Degrading Hydrocarboniphaga effusa Strain AP103T (ATCC BAA-332T).</title>
        <authorList>
            <person name="Chang H.K."/>
            <person name="Zylstra G.J."/>
            <person name="Chae J.C."/>
        </authorList>
    </citation>
    <scope>NUCLEOTIDE SEQUENCE [LARGE SCALE GENOMIC DNA]</scope>
    <source>
        <strain evidence="10 11">AP103</strain>
    </source>
</reference>
<dbReference type="GO" id="GO:0015293">
    <property type="term" value="F:symporter activity"/>
    <property type="evidence" value="ECO:0007669"/>
    <property type="project" value="UniProtKB-KW"/>
</dbReference>
<dbReference type="InterPro" id="IPR001734">
    <property type="entry name" value="Na/solute_symporter"/>
</dbReference>
<keyword evidence="6 9" id="KW-1133">Transmembrane helix</keyword>
<evidence type="ECO:0000313" key="11">
    <source>
        <dbReference type="Proteomes" id="UP000003704"/>
    </source>
</evidence>
<feature type="transmembrane region" description="Helical" evidence="9">
    <location>
        <begin position="218"/>
        <end position="238"/>
    </location>
</feature>
<dbReference type="Proteomes" id="UP000003704">
    <property type="component" value="Unassembled WGS sequence"/>
</dbReference>
<feature type="transmembrane region" description="Helical" evidence="9">
    <location>
        <begin position="299"/>
        <end position="328"/>
    </location>
</feature>
<dbReference type="STRING" id="1172194.WQQ_07910"/>
<accession>I7ZFH2</accession>
<evidence type="ECO:0008006" key="12">
    <source>
        <dbReference type="Google" id="ProtNLM"/>
    </source>
</evidence>
<comment type="caution">
    <text evidence="10">The sequence shown here is derived from an EMBL/GenBank/DDBJ whole genome shotgun (WGS) entry which is preliminary data.</text>
</comment>
<dbReference type="InterPro" id="IPR038377">
    <property type="entry name" value="Na/Glc_symporter_sf"/>
</dbReference>
<evidence type="ECO:0000256" key="2">
    <source>
        <dbReference type="ARBA" id="ARBA00006434"/>
    </source>
</evidence>
<dbReference type="Pfam" id="PF00474">
    <property type="entry name" value="SSF"/>
    <property type="match status" value="1"/>
</dbReference>
<keyword evidence="11" id="KW-1185">Reference proteome</keyword>
<dbReference type="Gene3D" id="1.20.1730.10">
    <property type="entry name" value="Sodium/glucose cotransporter"/>
    <property type="match status" value="1"/>
</dbReference>
<evidence type="ECO:0000313" key="10">
    <source>
        <dbReference type="EMBL" id="EIT70654.1"/>
    </source>
</evidence>
<comment type="subcellular location">
    <subcellularLocation>
        <location evidence="1">Membrane</location>
        <topology evidence="1">Multi-pass membrane protein</topology>
    </subcellularLocation>
</comment>
<keyword evidence="7 9" id="KW-0472">Membrane</keyword>